<evidence type="ECO:0000313" key="5">
    <source>
        <dbReference type="Proteomes" id="UP000471126"/>
    </source>
</evidence>
<keyword evidence="2" id="KW-0732">Signal</keyword>
<dbReference type="AlphaFoldDB" id="A0A6P0GEJ2"/>
<dbReference type="PANTHER" id="PTHR30483">
    <property type="entry name" value="LEUCINE-SPECIFIC-BINDING PROTEIN"/>
    <property type="match status" value="1"/>
</dbReference>
<dbReference type="SUPFAM" id="SSF53822">
    <property type="entry name" value="Periplasmic binding protein-like I"/>
    <property type="match status" value="1"/>
</dbReference>
<evidence type="ECO:0000313" key="4">
    <source>
        <dbReference type="EMBL" id="NEM05670.1"/>
    </source>
</evidence>
<dbReference type="Pfam" id="PF13458">
    <property type="entry name" value="Peripla_BP_6"/>
    <property type="match status" value="1"/>
</dbReference>
<evidence type="ECO:0000259" key="3">
    <source>
        <dbReference type="Pfam" id="PF13458"/>
    </source>
</evidence>
<comment type="similarity">
    <text evidence="1">Belongs to the leucine-binding protein family.</text>
</comment>
<dbReference type="InterPro" id="IPR051010">
    <property type="entry name" value="BCAA_transport"/>
</dbReference>
<organism evidence="4 5">
    <name type="scientific">Geodermatophilus normandii</name>
    <dbReference type="NCBI Taxonomy" id="1137989"/>
    <lineage>
        <taxon>Bacteria</taxon>
        <taxon>Bacillati</taxon>
        <taxon>Actinomycetota</taxon>
        <taxon>Actinomycetes</taxon>
        <taxon>Geodermatophilales</taxon>
        <taxon>Geodermatophilaceae</taxon>
        <taxon>Geodermatophilus</taxon>
    </lineage>
</organism>
<dbReference type="Gene3D" id="3.40.50.2300">
    <property type="match status" value="2"/>
</dbReference>
<evidence type="ECO:0000256" key="1">
    <source>
        <dbReference type="ARBA" id="ARBA00010062"/>
    </source>
</evidence>
<dbReference type="Proteomes" id="UP000471126">
    <property type="component" value="Unassembled WGS sequence"/>
</dbReference>
<proteinExistence type="inferred from homology"/>
<gene>
    <name evidence="4" type="ORF">GCU54_06500</name>
</gene>
<comment type="caution">
    <text evidence="4">The sequence shown here is derived from an EMBL/GenBank/DDBJ whole genome shotgun (WGS) entry which is preliminary data.</text>
</comment>
<dbReference type="InterPro" id="IPR028081">
    <property type="entry name" value="Leu-bd"/>
</dbReference>
<protein>
    <submittedName>
        <fullName evidence="4">ABC transporter substrate-binding protein</fullName>
    </submittedName>
</protein>
<evidence type="ECO:0000256" key="2">
    <source>
        <dbReference type="ARBA" id="ARBA00022729"/>
    </source>
</evidence>
<feature type="domain" description="Leucine-binding protein" evidence="3">
    <location>
        <begin position="50"/>
        <end position="390"/>
    </location>
</feature>
<dbReference type="InterPro" id="IPR028082">
    <property type="entry name" value="Peripla_BP_I"/>
</dbReference>
<name>A0A6P0GEJ2_9ACTN</name>
<dbReference type="RefSeq" id="WP_163475821.1">
    <property type="nucleotide sequence ID" value="NZ_JAAGWE010000011.1"/>
</dbReference>
<reference evidence="4 5" key="1">
    <citation type="submission" date="2019-12" db="EMBL/GenBank/DDBJ databases">
        <title>WGS of CPCC 203550 I12A-02606.</title>
        <authorList>
            <person name="Jiang Z."/>
        </authorList>
    </citation>
    <scope>NUCLEOTIDE SEQUENCE [LARGE SCALE GENOMIC DNA]</scope>
    <source>
        <strain evidence="4 5">I12A-02606</strain>
    </source>
</reference>
<dbReference type="PANTHER" id="PTHR30483:SF6">
    <property type="entry name" value="PERIPLASMIC BINDING PROTEIN OF ABC TRANSPORTER FOR NATURAL AMINO ACIDS"/>
    <property type="match status" value="1"/>
</dbReference>
<dbReference type="EMBL" id="JAAGWE010000011">
    <property type="protein sequence ID" value="NEM05670.1"/>
    <property type="molecule type" value="Genomic_DNA"/>
</dbReference>
<sequence>MIGATVDLDLQRRRRRAVLAGLTAAVLMGTAACGGSDDGGGGSADGLPETIKLVSVNPTTGVVAFAGNAANQGYQLAIQEINDSDLLEGSQLELELVDTRSEPQTAAQEATTAIADSEVAAIFGSVSSNEAIAMSPLLQQRGLPVIYTQAGSDGVVVGDYTWRATPLMSSYYPILSRYVEEQGFSSLGVLYTSATPTLQEVGSETVPQMAEDLGIEITASIDIPATTQDYSAPISQVLESEPDAVVALLVGAANVTVMQQLRQAGYAGPVLGNSGASAGNLVPAGADGADMVWPVDFNFQQTAESSQAFVEAYRAEYGEDPLNYAAEAYDAAWFLARSIAAAGSADREAIKDAMVAQAEETFDGALGEGLSWEDGTIVVPGVVVRWTGDGEELLYEGTGEA</sequence>
<accession>A0A6P0GEJ2</accession>